<comment type="similarity">
    <text evidence="5 12">Belongs to the protoporphyrinogen/coproporphyrinogen oxidase family. Coproporphyrinogen III oxidase subfamily.</text>
</comment>
<dbReference type="PANTHER" id="PTHR42923:SF3">
    <property type="entry name" value="PROTOPORPHYRINOGEN OXIDASE"/>
    <property type="match status" value="1"/>
</dbReference>
<evidence type="ECO:0000256" key="12">
    <source>
        <dbReference type="RuleBase" id="RU364052"/>
    </source>
</evidence>
<evidence type="ECO:0000256" key="11">
    <source>
        <dbReference type="ARBA" id="ARBA00023133"/>
    </source>
</evidence>
<evidence type="ECO:0000259" key="13">
    <source>
        <dbReference type="Pfam" id="PF01593"/>
    </source>
</evidence>
<dbReference type="Gene3D" id="1.10.3110.10">
    <property type="entry name" value="protoporphyrinogen ix oxidase, domain 3"/>
    <property type="match status" value="1"/>
</dbReference>
<evidence type="ECO:0000313" key="15">
    <source>
        <dbReference type="Proteomes" id="UP000664332"/>
    </source>
</evidence>
<evidence type="ECO:0000256" key="1">
    <source>
        <dbReference type="ARBA" id="ARBA00001755"/>
    </source>
</evidence>
<protein>
    <recommendedName>
        <fullName evidence="7 12">Coproporphyrinogen III oxidase</fullName>
        <ecNumber evidence="6 12">1.3.3.15</ecNumber>
    </recommendedName>
</protein>
<keyword evidence="11 12" id="KW-0350">Heme biosynthesis</keyword>
<dbReference type="EMBL" id="JAFLEQ010000008">
    <property type="protein sequence ID" value="MBN9643886.1"/>
    <property type="molecule type" value="Genomic_DNA"/>
</dbReference>
<comment type="function">
    <text evidence="3 12">Involved in coproporphyrin-dependent heme b biosynthesis. Catalyzes the oxidation of coproporphyrinogen III to coproporphyrin III.</text>
</comment>
<dbReference type="InterPro" id="IPR004572">
    <property type="entry name" value="Protoporphyrinogen_oxidase"/>
</dbReference>
<keyword evidence="10 12" id="KW-0560">Oxidoreductase</keyword>
<evidence type="ECO:0000256" key="6">
    <source>
        <dbReference type="ARBA" id="ARBA00012402"/>
    </source>
</evidence>
<accession>A0A939DZV3</accession>
<dbReference type="Gene3D" id="3.90.660.20">
    <property type="entry name" value="Protoporphyrinogen oxidase, mitochondrial, domain 2"/>
    <property type="match status" value="1"/>
</dbReference>
<comment type="subcellular location">
    <subcellularLocation>
        <location evidence="12">Cytoplasm</location>
    </subcellularLocation>
</comment>
<dbReference type="PRINTS" id="PR00419">
    <property type="entry name" value="ADXRDTASE"/>
</dbReference>
<dbReference type="AlphaFoldDB" id="A0A939DZV3"/>
<gene>
    <name evidence="14" type="ORF">JZY06_04515</name>
</gene>
<comment type="pathway">
    <text evidence="4 12">Porphyrin-containing compound metabolism; protoheme biosynthesis.</text>
</comment>
<dbReference type="InterPro" id="IPR036188">
    <property type="entry name" value="FAD/NAD-bd_sf"/>
</dbReference>
<dbReference type="InterPro" id="IPR050464">
    <property type="entry name" value="Zeta_carotene_desat/Oxidored"/>
</dbReference>
<keyword evidence="9 12" id="KW-0274">FAD</keyword>
<dbReference type="Proteomes" id="UP000664332">
    <property type="component" value="Unassembled WGS sequence"/>
</dbReference>
<dbReference type="Pfam" id="PF01593">
    <property type="entry name" value="Amino_oxidase"/>
    <property type="match status" value="1"/>
</dbReference>
<reference evidence="14" key="1">
    <citation type="submission" date="2021-03" db="EMBL/GenBank/DDBJ databases">
        <authorList>
            <person name="Sun Q."/>
        </authorList>
    </citation>
    <scope>NUCLEOTIDE SEQUENCE</scope>
    <source>
        <strain evidence="14">CCM 8862</strain>
    </source>
</reference>
<evidence type="ECO:0000256" key="9">
    <source>
        <dbReference type="ARBA" id="ARBA00022827"/>
    </source>
</evidence>
<dbReference type="NCBIfam" id="TIGR00562">
    <property type="entry name" value="proto_IX_ox"/>
    <property type="match status" value="1"/>
</dbReference>
<proteinExistence type="inferred from homology"/>
<evidence type="ECO:0000256" key="7">
    <source>
        <dbReference type="ARBA" id="ARBA00019046"/>
    </source>
</evidence>
<evidence type="ECO:0000313" key="14">
    <source>
        <dbReference type="EMBL" id="MBN9643886.1"/>
    </source>
</evidence>
<dbReference type="GO" id="GO:0005737">
    <property type="term" value="C:cytoplasm"/>
    <property type="evidence" value="ECO:0007669"/>
    <property type="project" value="UniProtKB-SubCell"/>
</dbReference>
<dbReference type="NCBIfam" id="NF008841">
    <property type="entry name" value="PRK11883.1-1"/>
    <property type="match status" value="1"/>
</dbReference>
<evidence type="ECO:0000256" key="4">
    <source>
        <dbReference type="ARBA" id="ARBA00004744"/>
    </source>
</evidence>
<feature type="domain" description="Amine oxidase" evidence="13">
    <location>
        <begin position="10"/>
        <end position="466"/>
    </location>
</feature>
<evidence type="ECO:0000256" key="10">
    <source>
        <dbReference type="ARBA" id="ARBA00023002"/>
    </source>
</evidence>
<dbReference type="SUPFAM" id="SSF51905">
    <property type="entry name" value="FAD/NAD(P)-binding domain"/>
    <property type="match status" value="1"/>
</dbReference>
<dbReference type="GO" id="GO:0006783">
    <property type="term" value="P:heme biosynthetic process"/>
    <property type="evidence" value="ECO:0007669"/>
    <property type="project" value="UniProtKB-UniRule"/>
</dbReference>
<dbReference type="InterPro" id="IPR002937">
    <property type="entry name" value="Amino_oxidase"/>
</dbReference>
<dbReference type="PANTHER" id="PTHR42923">
    <property type="entry name" value="PROTOPORPHYRINOGEN OXIDASE"/>
    <property type="match status" value="1"/>
</dbReference>
<comment type="cofactor">
    <cofactor evidence="2 12">
        <name>FAD</name>
        <dbReference type="ChEBI" id="CHEBI:57692"/>
    </cofactor>
</comment>
<dbReference type="EC" id="1.3.3.15" evidence="6 12"/>
<keyword evidence="15" id="KW-1185">Reference proteome</keyword>
<name>A0A939DZV3_9CORY</name>
<sequence length="470" mass="49396">MKYAVIGAGLAGLVAARELSRADSDAHIDVFEGSDRIGGKLYTVPYDCGPVDVGAEAFLAFRQDAVDYFTDLGLADKIVHPSGLGSLIYSGGKLHPMPHQTVMGIPAAAAVLGDLVDGDTAARIEAEKDADPIDWDTDGDMSIGELVGQRFGTQVVERVVCAFLGGVYSCHANDLGVRATVPQLAKALDDLVEHGDKVTLTAACLRIDEKRRKAAEKQTATTPKTRPVFGSFTGGYATLYEALADDIRGDIYLETFITAIDKTEAGYRLTGAPGDGCYDRIVLATPAPMTAQLLTNIAPEAATALKTVRLASSVVVGMKFARDPGLPDNSGVLVATDEGLHAKAFTFSSKKWPHLAERGGALVRASFGRLGDDTAMKADDDTLVDWALEDLRTITGVDGIAAGLDEIFVQKWWGGIPQYGPDHLATVDKATAAIAGVDGLAVAGSWVRGVGVPAVIAQAREAAKNLAAKQ</sequence>
<keyword evidence="8 12" id="KW-0285">Flavoprotein</keyword>
<dbReference type="RefSeq" id="WP_207118626.1">
    <property type="nucleotide sequence ID" value="NZ_JAFLEQ010000008.1"/>
</dbReference>
<dbReference type="GO" id="GO:0004729">
    <property type="term" value="F:oxygen-dependent protoporphyrinogen oxidase activity"/>
    <property type="evidence" value="ECO:0007669"/>
    <property type="project" value="UniProtKB-UniRule"/>
</dbReference>
<organism evidence="14 15">
    <name type="scientific">Corynebacterium mendelii</name>
    <dbReference type="NCBI Taxonomy" id="2765362"/>
    <lineage>
        <taxon>Bacteria</taxon>
        <taxon>Bacillati</taxon>
        <taxon>Actinomycetota</taxon>
        <taxon>Actinomycetes</taxon>
        <taxon>Mycobacteriales</taxon>
        <taxon>Corynebacteriaceae</taxon>
        <taxon>Corynebacterium</taxon>
    </lineage>
</organism>
<evidence type="ECO:0000256" key="5">
    <source>
        <dbReference type="ARBA" id="ARBA00008310"/>
    </source>
</evidence>
<evidence type="ECO:0000256" key="2">
    <source>
        <dbReference type="ARBA" id="ARBA00001974"/>
    </source>
</evidence>
<keyword evidence="12" id="KW-0963">Cytoplasm</keyword>
<evidence type="ECO:0000256" key="8">
    <source>
        <dbReference type="ARBA" id="ARBA00022630"/>
    </source>
</evidence>
<dbReference type="Gene3D" id="3.50.50.60">
    <property type="entry name" value="FAD/NAD(P)-binding domain"/>
    <property type="match status" value="1"/>
</dbReference>
<comment type="catalytic activity">
    <reaction evidence="1">
        <text>coproporphyrinogen III + 3 O2 = coproporphyrin III + 3 H2O2</text>
        <dbReference type="Rhea" id="RHEA:43436"/>
        <dbReference type="ChEBI" id="CHEBI:15379"/>
        <dbReference type="ChEBI" id="CHEBI:16240"/>
        <dbReference type="ChEBI" id="CHEBI:57309"/>
        <dbReference type="ChEBI" id="CHEBI:131725"/>
        <dbReference type="EC" id="1.3.3.15"/>
    </reaction>
    <physiologicalReaction direction="left-to-right" evidence="1">
        <dbReference type="Rhea" id="RHEA:43437"/>
    </physiologicalReaction>
</comment>
<comment type="caution">
    <text evidence="14">The sequence shown here is derived from an EMBL/GenBank/DDBJ whole genome shotgun (WGS) entry which is preliminary data.</text>
</comment>
<dbReference type="SUPFAM" id="SSF54373">
    <property type="entry name" value="FAD-linked reductases, C-terminal domain"/>
    <property type="match status" value="1"/>
</dbReference>
<evidence type="ECO:0000256" key="3">
    <source>
        <dbReference type="ARBA" id="ARBA00002185"/>
    </source>
</evidence>